<dbReference type="InterPro" id="IPR036427">
    <property type="entry name" value="Bromodomain-like_sf"/>
</dbReference>
<dbReference type="InParanoid" id="A0A316YEQ9"/>
<dbReference type="OrthoDB" id="21449at2759"/>
<feature type="compositionally biased region" description="Low complexity" evidence="3">
    <location>
        <begin position="46"/>
        <end position="75"/>
    </location>
</feature>
<feature type="compositionally biased region" description="Basic and acidic residues" evidence="3">
    <location>
        <begin position="526"/>
        <end position="536"/>
    </location>
</feature>
<feature type="region of interest" description="Disordered" evidence="3">
    <location>
        <begin position="774"/>
        <end position="834"/>
    </location>
</feature>
<feature type="region of interest" description="Disordered" evidence="3">
    <location>
        <begin position="493"/>
        <end position="540"/>
    </location>
</feature>
<feature type="region of interest" description="Disordered" evidence="3">
    <location>
        <begin position="917"/>
        <end position="938"/>
    </location>
</feature>
<evidence type="ECO:0000256" key="2">
    <source>
        <dbReference type="PROSITE-ProRule" id="PRU00035"/>
    </source>
</evidence>
<feature type="compositionally biased region" description="Basic residues" evidence="3">
    <location>
        <begin position="76"/>
        <end position="87"/>
    </location>
</feature>
<dbReference type="PROSITE" id="PS50014">
    <property type="entry name" value="BROMODOMAIN_2"/>
    <property type="match status" value="1"/>
</dbReference>
<dbReference type="Pfam" id="PF00439">
    <property type="entry name" value="Bromodomain"/>
    <property type="match status" value="1"/>
</dbReference>
<dbReference type="AlphaFoldDB" id="A0A316YEQ9"/>
<feature type="compositionally biased region" description="Polar residues" evidence="3">
    <location>
        <begin position="501"/>
        <end position="519"/>
    </location>
</feature>
<name>A0A316YEQ9_9BASI</name>
<feature type="compositionally biased region" description="Acidic residues" evidence="3">
    <location>
        <begin position="259"/>
        <end position="274"/>
    </location>
</feature>
<dbReference type="PRINTS" id="PR00503">
    <property type="entry name" value="BROMODOMAIN"/>
</dbReference>
<dbReference type="Gene3D" id="1.20.920.10">
    <property type="entry name" value="Bromodomain-like"/>
    <property type="match status" value="1"/>
</dbReference>
<feature type="compositionally biased region" description="Polar residues" evidence="3">
    <location>
        <begin position="299"/>
        <end position="313"/>
    </location>
</feature>
<evidence type="ECO:0000313" key="5">
    <source>
        <dbReference type="EMBL" id="PWN87364.1"/>
    </source>
</evidence>
<dbReference type="CDD" id="cd04369">
    <property type="entry name" value="Bromodomain"/>
    <property type="match status" value="1"/>
</dbReference>
<feature type="compositionally biased region" description="Basic and acidic residues" evidence="3">
    <location>
        <begin position="10"/>
        <end position="31"/>
    </location>
</feature>
<evidence type="ECO:0000256" key="3">
    <source>
        <dbReference type="SAM" id="MobiDB-lite"/>
    </source>
</evidence>
<dbReference type="PANTHER" id="PTHR22881:SF27">
    <property type="entry name" value="BROMODOMAIN CONTAINING 7_9"/>
    <property type="match status" value="1"/>
</dbReference>
<keyword evidence="6" id="KW-1185">Reference proteome</keyword>
<feature type="region of interest" description="Disordered" evidence="3">
    <location>
        <begin position="200"/>
        <end position="376"/>
    </location>
</feature>
<feature type="compositionally biased region" description="Polar residues" evidence="3">
    <location>
        <begin position="208"/>
        <end position="219"/>
    </location>
</feature>
<dbReference type="GeneID" id="37045622"/>
<feature type="compositionally biased region" description="Low complexity" evidence="3">
    <location>
        <begin position="800"/>
        <end position="810"/>
    </location>
</feature>
<feature type="region of interest" description="Disordered" evidence="3">
    <location>
        <begin position="693"/>
        <end position="736"/>
    </location>
</feature>
<feature type="compositionally biased region" description="Polar residues" evidence="3">
    <location>
        <begin position="925"/>
        <end position="938"/>
    </location>
</feature>
<dbReference type="PANTHER" id="PTHR22881">
    <property type="entry name" value="BROMODOMAIN CONTAINING PROTEIN"/>
    <property type="match status" value="1"/>
</dbReference>
<dbReference type="SUPFAM" id="SSF47370">
    <property type="entry name" value="Bromodomain"/>
    <property type="match status" value="1"/>
</dbReference>
<feature type="compositionally biased region" description="Basic and acidic residues" evidence="3">
    <location>
        <begin position="694"/>
        <end position="723"/>
    </location>
</feature>
<feature type="compositionally biased region" description="Acidic residues" evidence="3">
    <location>
        <begin position="35"/>
        <end position="45"/>
    </location>
</feature>
<organism evidence="5 6">
    <name type="scientific">Acaromyces ingoldii</name>
    <dbReference type="NCBI Taxonomy" id="215250"/>
    <lineage>
        <taxon>Eukaryota</taxon>
        <taxon>Fungi</taxon>
        <taxon>Dikarya</taxon>
        <taxon>Basidiomycota</taxon>
        <taxon>Ustilaginomycotina</taxon>
        <taxon>Exobasidiomycetes</taxon>
        <taxon>Exobasidiales</taxon>
        <taxon>Cryptobasidiaceae</taxon>
        <taxon>Acaromyces</taxon>
    </lineage>
</organism>
<proteinExistence type="predicted"/>
<dbReference type="RefSeq" id="XP_025374562.1">
    <property type="nucleotide sequence ID" value="XM_025523706.1"/>
</dbReference>
<dbReference type="EMBL" id="KZ819640">
    <property type="protein sequence ID" value="PWN87364.1"/>
    <property type="molecule type" value="Genomic_DNA"/>
</dbReference>
<dbReference type="InterPro" id="IPR001487">
    <property type="entry name" value="Bromodomain"/>
</dbReference>
<protein>
    <recommendedName>
        <fullName evidence="4">Bromo domain-containing protein</fullName>
    </recommendedName>
</protein>
<evidence type="ECO:0000259" key="4">
    <source>
        <dbReference type="PROSITE" id="PS50014"/>
    </source>
</evidence>
<feature type="region of interest" description="Disordered" evidence="3">
    <location>
        <begin position="1"/>
        <end position="89"/>
    </location>
</feature>
<feature type="domain" description="Bromo" evidence="4">
    <location>
        <begin position="101"/>
        <end position="171"/>
    </location>
</feature>
<evidence type="ECO:0000256" key="1">
    <source>
        <dbReference type="ARBA" id="ARBA00023117"/>
    </source>
</evidence>
<dbReference type="SMART" id="SM00297">
    <property type="entry name" value="BROMO"/>
    <property type="match status" value="1"/>
</dbReference>
<reference evidence="5 6" key="1">
    <citation type="journal article" date="2018" name="Mol. Biol. Evol.">
        <title>Broad Genomic Sampling Reveals a Smut Pathogenic Ancestry of the Fungal Clade Ustilaginomycotina.</title>
        <authorList>
            <person name="Kijpornyongpan T."/>
            <person name="Mondo S.J."/>
            <person name="Barry K."/>
            <person name="Sandor L."/>
            <person name="Lee J."/>
            <person name="Lipzen A."/>
            <person name="Pangilinan J."/>
            <person name="LaButti K."/>
            <person name="Hainaut M."/>
            <person name="Henrissat B."/>
            <person name="Grigoriev I.V."/>
            <person name="Spatafora J.W."/>
            <person name="Aime M.C."/>
        </authorList>
    </citation>
    <scope>NUCLEOTIDE SEQUENCE [LARGE SCALE GENOMIC DNA]</scope>
    <source>
        <strain evidence="5 6">MCA 4198</strain>
    </source>
</reference>
<dbReference type="GO" id="GO:0006325">
    <property type="term" value="P:chromatin organization"/>
    <property type="evidence" value="ECO:0007669"/>
    <property type="project" value="UniProtKB-ARBA"/>
</dbReference>
<feature type="compositionally biased region" description="Polar residues" evidence="3">
    <location>
        <begin position="335"/>
        <end position="360"/>
    </location>
</feature>
<dbReference type="STRING" id="215250.A0A316YEQ9"/>
<dbReference type="Proteomes" id="UP000245768">
    <property type="component" value="Unassembled WGS sequence"/>
</dbReference>
<dbReference type="InterPro" id="IPR051831">
    <property type="entry name" value="Bromodomain_contain_prot"/>
</dbReference>
<evidence type="ECO:0000313" key="6">
    <source>
        <dbReference type="Proteomes" id="UP000245768"/>
    </source>
</evidence>
<keyword evidence="1 2" id="KW-0103">Bromodomain</keyword>
<sequence>MSVPNGPGSEDGHGVDERQDSLEALRDDGSHVDAVADDEEEDYDESQQQQQQQHHQQQQQSHQAQPSSASSSSSSHRARPVKKLRPKSLREALDRVLQQLKKRDHYEFFALPVNETEVPGYHAFIKEPMDFSTMEKKLSEGAYTEIEGFRNDFLLITRNAQAFNPPEGPSSIIHNEAKRIEAWGEKAIVREGAAVVVEEAEPAKDRSVSANTAMPSTLSMGRGGSRLNIKLKRGGAGDEVSTARHTPIRSSALSQEIKVEDDEDTEMMDDDEEGLSDRARSSSVRESSATLEADDGSRHQASPSTPGTNSRASPESLRRAVGRPKGSGLGPNKGTPKSSQKNKNRTSVVSSILGLSQNNDAESDVRQAPAPISSTSGVVASALKLSQQPDGSIDMDKLEPDERRALLRPAGLDVWPDVLTPFVESIQPLHPDLQAQVGSLARPPAQVVDGFAASMLSEPASSSVTQTYDVSNQPSEKAMTPFAVSSGWTFGDPPSVPLSWPQPTASGPSAQSNSQSDPSTPIRALKGRDREKEREAAGASNLEDWTFPRAHMARLLLHSDVGTHPGVLPAAWVSHIVSSKGGPAVSRLPPFHLAAGQTLQNALHEELAYLPSRALLGLKPGGNPAVASSTESQDLVTTIEASMANDWRDSEAEIKQKGVKGSDAVREAVYGGVIGESYARSVDDFVTGAMQMATDRDGERSLEMEEEEREAKRRKEGDGETGRKGANSSHAKRMKKREALRMSSYFDTDGEIKDGGDYIGVGLIPFDVRKEAGSGIKQEGGEGQEEEDEVKPLKRKRDSSTPGSSRRSASIFADRNHLHGQGLQNGGRKSAATGQRPWTLEECILKGRVLDRSLRDYVRDTVVSPLTGGLLDVLIRAGGERRETLDEEALRKALDGSAIDEELLDVLRDLKDQVGDESALPTPAANLSSETIDSLTSPRSRKLEKQLAELVRGGREPIDLDSLLQGPQDMLPSQHIRRAGVAETLRMCAPLLASDDINRKEEIRQILIDLAKQAPSQEIKKGQWLAWIQMQQALAVGRS</sequence>
<accession>A0A316YEQ9</accession>
<gene>
    <name evidence="5" type="ORF">FA10DRAFT_281570</name>
</gene>